<evidence type="ECO:0000313" key="3">
    <source>
        <dbReference type="EMBL" id="GAP14817.1"/>
    </source>
</evidence>
<dbReference type="Pfam" id="PF14242">
    <property type="entry name" value="DUF4342"/>
    <property type="match status" value="1"/>
</dbReference>
<keyword evidence="1" id="KW-0472">Membrane</keyword>
<feature type="domain" description="DUF4342" evidence="2">
    <location>
        <begin position="7"/>
        <end position="81"/>
    </location>
</feature>
<dbReference type="Proteomes" id="UP000055060">
    <property type="component" value="Unassembled WGS sequence"/>
</dbReference>
<keyword evidence="4" id="KW-1185">Reference proteome</keyword>
<keyword evidence="1" id="KW-1133">Transmembrane helix</keyword>
<dbReference type="InterPro" id="IPR025642">
    <property type="entry name" value="DUF4342"/>
</dbReference>
<dbReference type="EMBL" id="DF967972">
    <property type="protein sequence ID" value="GAP14817.1"/>
    <property type="molecule type" value="Genomic_DNA"/>
</dbReference>
<dbReference type="OrthoDB" id="129626at2"/>
<evidence type="ECO:0000313" key="4">
    <source>
        <dbReference type="Proteomes" id="UP000055060"/>
    </source>
</evidence>
<evidence type="ECO:0000259" key="2">
    <source>
        <dbReference type="Pfam" id="PF14242"/>
    </source>
</evidence>
<feature type="transmembrane region" description="Helical" evidence="1">
    <location>
        <begin position="49"/>
        <end position="73"/>
    </location>
</feature>
<gene>
    <name evidence="3" type="ORF">LARV_02593</name>
</gene>
<name>A0A0S7BLK9_9CHLR</name>
<dbReference type="STRING" id="360412.LARV_02593"/>
<evidence type="ECO:0000256" key="1">
    <source>
        <dbReference type="SAM" id="Phobius"/>
    </source>
</evidence>
<keyword evidence="1" id="KW-0812">Transmembrane</keyword>
<reference evidence="3" key="1">
    <citation type="submission" date="2015-07" db="EMBL/GenBank/DDBJ databases">
        <title>Draft Genome Sequences of Anaerolinea thermolimosa IMO-1, Bellilinea caldifistulae GOMI-1, Leptolinea tardivitalis YMTK-2, Levilinea saccharolytica KIBI-1,Longilinea arvoryzae KOME-1, Previously Described as Members of the Anaerolineaceae (Chloroflexi).</title>
        <authorList>
            <person name="Sekiguchi Y."/>
            <person name="Ohashi A."/>
            <person name="Matsuura N."/>
            <person name="Tourlousse M.D."/>
        </authorList>
    </citation>
    <scope>NUCLEOTIDE SEQUENCE [LARGE SCALE GENOMIC DNA]</scope>
    <source>
        <strain evidence="3">KOME-1</strain>
    </source>
</reference>
<proteinExistence type="predicted"/>
<organism evidence="3">
    <name type="scientific">Longilinea arvoryzae</name>
    <dbReference type="NCBI Taxonomy" id="360412"/>
    <lineage>
        <taxon>Bacteria</taxon>
        <taxon>Bacillati</taxon>
        <taxon>Chloroflexota</taxon>
        <taxon>Anaerolineae</taxon>
        <taxon>Anaerolineales</taxon>
        <taxon>Anaerolineaceae</taxon>
        <taxon>Longilinea</taxon>
    </lineage>
</organism>
<accession>A0A0S7BLK9</accession>
<dbReference type="RefSeq" id="WP_075074044.1">
    <property type="nucleotide sequence ID" value="NZ_DF967972.1"/>
</dbReference>
<sequence length="95" mass="10114">MGAEDVHYEEYKVDGEAVVAKVKELVHEGNIRRIVIKNEQGQTLIEVPLTLGVVGVVLLPVWAAIGAIAALAVKLTIVVERVDTPPSNPNIPPAA</sequence>
<protein>
    <recommendedName>
        <fullName evidence="2">DUF4342 domain-containing protein</fullName>
    </recommendedName>
</protein>
<dbReference type="AlphaFoldDB" id="A0A0S7BLK9"/>